<name>A0A0U1QL02_9BACL</name>
<evidence type="ECO:0008006" key="3">
    <source>
        <dbReference type="Google" id="ProtNLM"/>
    </source>
</evidence>
<accession>A0A0U1QL02</accession>
<dbReference type="RefSeq" id="WP_010023941.1">
    <property type="nucleotide sequence ID" value="NZ_AFVQ02000200.1"/>
</dbReference>
<dbReference type="Pfam" id="PF08812">
    <property type="entry name" value="YtxC"/>
    <property type="match status" value="1"/>
</dbReference>
<dbReference type="STRING" id="1069536.SINU_13415"/>
<proteinExistence type="predicted"/>
<dbReference type="InterPro" id="IPR014199">
    <property type="entry name" value="Spore_YtxC"/>
</dbReference>
<dbReference type="EMBL" id="AFVQ02000200">
    <property type="protein sequence ID" value="KLI01462.1"/>
    <property type="molecule type" value="Genomic_DNA"/>
</dbReference>
<comment type="caution">
    <text evidence="1">The sequence shown here is derived from an EMBL/GenBank/DDBJ whole genome shotgun (WGS) entry which is preliminary data.</text>
</comment>
<dbReference type="Proteomes" id="UP000035553">
    <property type="component" value="Unassembled WGS sequence"/>
</dbReference>
<sequence>MEIDFDTRQEAAEFYRRLPSSLRQVTGVMLINSRLAVFPEKTTDYKEFAQLIARYICERYEKKWVMAIIENYYYFTDPEEQVAILNIVSAIFAGEKNDLPQTEVLEDRRTIIMDSLEGILQEHHSVSFTSIVRFRLTAYRKALRRYVEIAIDEYKLEQEYQVFIDKLRRIIRAYKPLCEKIEVYDEQPFKLYDERHHLIRNIQSVRSFYPILKQWGIEAEPSIVLSLIALAPKQVIVYTDRPDHGVMKTLHRVFEDRVCFVPSSLHLTSGNRVSQ</sequence>
<keyword evidence="2" id="KW-1185">Reference proteome</keyword>
<dbReference type="AlphaFoldDB" id="A0A0U1QL02"/>
<dbReference type="OrthoDB" id="2986513at2"/>
<evidence type="ECO:0000313" key="1">
    <source>
        <dbReference type="EMBL" id="KLI01462.1"/>
    </source>
</evidence>
<reference evidence="1 2" key="1">
    <citation type="journal article" date="2011" name="J. Bacteriol.">
        <title>Draft genome sequence of Sporolactobacillus inulinus strain CASD, an efficient D-lactic acid-producing bacterium with high-concentration lactate tolerance capability.</title>
        <authorList>
            <person name="Yu B."/>
            <person name="Su F."/>
            <person name="Wang L."/>
            <person name="Xu K."/>
            <person name="Zhao B."/>
            <person name="Xu P."/>
        </authorList>
    </citation>
    <scope>NUCLEOTIDE SEQUENCE [LARGE SCALE GENOMIC DNA]</scope>
    <source>
        <strain evidence="1 2">CASD</strain>
    </source>
</reference>
<organism evidence="1 2">
    <name type="scientific">Sporolactobacillus inulinus CASD</name>
    <dbReference type="NCBI Taxonomy" id="1069536"/>
    <lineage>
        <taxon>Bacteria</taxon>
        <taxon>Bacillati</taxon>
        <taxon>Bacillota</taxon>
        <taxon>Bacilli</taxon>
        <taxon>Bacillales</taxon>
        <taxon>Sporolactobacillaceae</taxon>
        <taxon>Sporolactobacillus</taxon>
    </lineage>
</organism>
<gene>
    <name evidence="1" type="ORF">SINU_13415</name>
</gene>
<evidence type="ECO:0000313" key="2">
    <source>
        <dbReference type="Proteomes" id="UP000035553"/>
    </source>
</evidence>
<protein>
    <recommendedName>
        <fullName evidence="3">Sporulation protein</fullName>
    </recommendedName>
</protein>